<dbReference type="RefSeq" id="WP_344510476.1">
    <property type="nucleotide sequence ID" value="NZ_BAAATU010000015.1"/>
</dbReference>
<proteinExistence type="predicted"/>
<dbReference type="Proteomes" id="UP001596200">
    <property type="component" value="Unassembled WGS sequence"/>
</dbReference>
<evidence type="ECO:0000259" key="3">
    <source>
        <dbReference type="Pfam" id="PF20611"/>
    </source>
</evidence>
<evidence type="ECO:0000256" key="2">
    <source>
        <dbReference type="SAM" id="SignalP"/>
    </source>
</evidence>
<evidence type="ECO:0000256" key="1">
    <source>
        <dbReference type="SAM" id="MobiDB-lite"/>
    </source>
</evidence>
<name>A0ABW1GJD9_9ACTN</name>
<evidence type="ECO:0000313" key="5">
    <source>
        <dbReference type="Proteomes" id="UP001596200"/>
    </source>
</evidence>
<comment type="caution">
    <text evidence="4">The sequence shown here is derived from an EMBL/GenBank/DDBJ whole genome shotgun (WGS) entry which is preliminary data.</text>
</comment>
<sequence length="488" mass="50231">MRTRTTDPRHTARIAAVGAVALVAGFMPGTGAAADTRTAEADIAYTCDLPSGAQPVAVHVATELPVTTSVGTAIRPRDVTLSFELPRSALTATPGTEPAAVSGSARVMTEVSQRGESTDVPWQGLEIPETALPVTGDLALRATGEVPTITPRSSGDVLFALGRLDVGLAPSTAEGAGDTPPPLAVSCTVDPDQSAELATVTVPPETGTPPPSGTAPEPSGDTTPDRPGGAKAERAEAPSSGGVQPPADCTLMTGPIAQVPKAAHGYMAGYSNVNKLDGAIRFDDPGHLRLNLNTSVSFLKCPTGVKSWLTTDGTLDYRGRPQMPPAEGTFLTFGFMPTTAKMELILDGRIEIGTLGDSAPDPDTKKYKETTTAIAPAHVRLYDVKVNGEPLDVGPDCRSAHSMTLQLVGKGASGVGGPEGYTVKTGGPLTGYADVPPFTGCGVTEDLDNLFTASVSGKGNYTKMMQSPLCVEGVPANCPEPPKPKPER</sequence>
<protein>
    <submittedName>
        <fullName evidence="4">DUF6801 domain-containing protein</fullName>
    </submittedName>
</protein>
<keyword evidence="2" id="KW-0732">Signal</keyword>
<evidence type="ECO:0000313" key="4">
    <source>
        <dbReference type="EMBL" id="MFC5914183.1"/>
    </source>
</evidence>
<accession>A0ABW1GJD9</accession>
<gene>
    <name evidence="4" type="ORF">ACFP1B_12190</name>
</gene>
<keyword evidence="5" id="KW-1185">Reference proteome</keyword>
<feature type="signal peptide" evidence="2">
    <location>
        <begin position="1"/>
        <end position="33"/>
    </location>
</feature>
<dbReference type="InterPro" id="IPR046542">
    <property type="entry name" value="DUF6801"/>
</dbReference>
<dbReference type="Pfam" id="PF20611">
    <property type="entry name" value="DUF6801"/>
    <property type="match status" value="1"/>
</dbReference>
<reference evidence="5" key="1">
    <citation type="journal article" date="2019" name="Int. J. Syst. Evol. Microbiol.">
        <title>The Global Catalogue of Microorganisms (GCM) 10K type strain sequencing project: providing services to taxonomists for standard genome sequencing and annotation.</title>
        <authorList>
            <consortium name="The Broad Institute Genomics Platform"/>
            <consortium name="The Broad Institute Genome Sequencing Center for Infectious Disease"/>
            <person name="Wu L."/>
            <person name="Ma J."/>
        </authorList>
    </citation>
    <scope>NUCLEOTIDE SEQUENCE [LARGE SCALE GENOMIC DNA]</scope>
    <source>
        <strain evidence="5">JCM 4147</strain>
    </source>
</reference>
<feature type="chain" id="PRO_5045103126" evidence="2">
    <location>
        <begin position="34"/>
        <end position="488"/>
    </location>
</feature>
<dbReference type="EMBL" id="JBHSPU010000013">
    <property type="protein sequence ID" value="MFC5914183.1"/>
    <property type="molecule type" value="Genomic_DNA"/>
</dbReference>
<organism evidence="4 5">
    <name type="scientific">Streptomyces pulveraceus</name>
    <dbReference type="NCBI Taxonomy" id="68258"/>
    <lineage>
        <taxon>Bacteria</taxon>
        <taxon>Bacillati</taxon>
        <taxon>Actinomycetota</taxon>
        <taxon>Actinomycetes</taxon>
        <taxon>Kitasatosporales</taxon>
        <taxon>Streptomycetaceae</taxon>
        <taxon>Streptomyces</taxon>
    </lineage>
</organism>
<feature type="region of interest" description="Disordered" evidence="1">
    <location>
        <begin position="200"/>
        <end position="251"/>
    </location>
</feature>
<feature type="domain" description="DUF6801" evidence="3">
    <location>
        <begin position="44"/>
        <end position="198"/>
    </location>
</feature>